<dbReference type="GO" id="GO:0009252">
    <property type="term" value="P:peptidoglycan biosynthetic process"/>
    <property type="evidence" value="ECO:0007669"/>
    <property type="project" value="UniProtKB-UniRule"/>
</dbReference>
<comment type="function">
    <text evidence="1 17 18">Cell wall formation. Catalyzes the addition of glutamate to the nucleotide precursor UDP-N-acetylmuramoyl-L-alanine (UMA).</text>
</comment>
<evidence type="ECO:0000256" key="11">
    <source>
        <dbReference type="ARBA" id="ARBA00022960"/>
    </source>
</evidence>
<dbReference type="Gene3D" id="3.40.1190.10">
    <property type="entry name" value="Mur-like, catalytic domain"/>
    <property type="match status" value="1"/>
</dbReference>
<evidence type="ECO:0000256" key="13">
    <source>
        <dbReference type="ARBA" id="ARBA00023316"/>
    </source>
</evidence>
<dbReference type="Pfam" id="PF02875">
    <property type="entry name" value="Mur_ligase_C"/>
    <property type="match status" value="1"/>
</dbReference>
<comment type="subcellular location">
    <subcellularLocation>
        <location evidence="2 17 18">Cytoplasm</location>
    </subcellularLocation>
</comment>
<evidence type="ECO:0000256" key="8">
    <source>
        <dbReference type="ARBA" id="ARBA00022598"/>
    </source>
</evidence>
<evidence type="ECO:0000256" key="6">
    <source>
        <dbReference type="ARBA" id="ARBA00015655"/>
    </source>
</evidence>
<evidence type="ECO:0000313" key="21">
    <source>
        <dbReference type="EMBL" id="QHA01193.1"/>
    </source>
</evidence>
<evidence type="ECO:0000256" key="10">
    <source>
        <dbReference type="ARBA" id="ARBA00022840"/>
    </source>
</evidence>
<dbReference type="SUPFAM" id="SSF53623">
    <property type="entry name" value="MurD-like peptide ligases, catalytic domain"/>
    <property type="match status" value="1"/>
</dbReference>
<evidence type="ECO:0000259" key="20">
    <source>
        <dbReference type="Pfam" id="PF08245"/>
    </source>
</evidence>
<dbReference type="UniPathway" id="UPA00219"/>
<dbReference type="InterPro" id="IPR004101">
    <property type="entry name" value="Mur_ligase_C"/>
</dbReference>
<dbReference type="InterPro" id="IPR013221">
    <property type="entry name" value="Mur_ligase_cen"/>
</dbReference>
<dbReference type="SUPFAM" id="SSF51984">
    <property type="entry name" value="MurCD N-terminal domain"/>
    <property type="match status" value="1"/>
</dbReference>
<dbReference type="PANTHER" id="PTHR43692">
    <property type="entry name" value="UDP-N-ACETYLMURAMOYLALANINE--D-GLUTAMATE LIGASE"/>
    <property type="match status" value="1"/>
</dbReference>
<evidence type="ECO:0000256" key="4">
    <source>
        <dbReference type="ARBA" id="ARBA00010416"/>
    </source>
</evidence>
<comment type="catalytic activity">
    <reaction evidence="16 17 18">
        <text>UDP-N-acetyl-alpha-D-muramoyl-L-alanine + D-glutamate + ATP = UDP-N-acetyl-alpha-D-muramoyl-L-alanyl-D-glutamate + ADP + phosphate + H(+)</text>
        <dbReference type="Rhea" id="RHEA:16429"/>
        <dbReference type="ChEBI" id="CHEBI:15378"/>
        <dbReference type="ChEBI" id="CHEBI:29986"/>
        <dbReference type="ChEBI" id="CHEBI:30616"/>
        <dbReference type="ChEBI" id="CHEBI:43474"/>
        <dbReference type="ChEBI" id="CHEBI:83898"/>
        <dbReference type="ChEBI" id="CHEBI:83900"/>
        <dbReference type="ChEBI" id="CHEBI:456216"/>
        <dbReference type="EC" id="6.3.2.9"/>
    </reaction>
</comment>
<dbReference type="Gene3D" id="3.90.190.20">
    <property type="entry name" value="Mur ligase, C-terminal domain"/>
    <property type="match status" value="1"/>
</dbReference>
<dbReference type="SUPFAM" id="SSF53244">
    <property type="entry name" value="MurD-like peptide ligases, peptide-binding domain"/>
    <property type="match status" value="1"/>
</dbReference>
<evidence type="ECO:0000256" key="15">
    <source>
        <dbReference type="ARBA" id="ARBA00032324"/>
    </source>
</evidence>
<dbReference type="Pfam" id="PF08245">
    <property type="entry name" value="Mur_ligase_M"/>
    <property type="match status" value="1"/>
</dbReference>
<dbReference type="GO" id="GO:0005524">
    <property type="term" value="F:ATP binding"/>
    <property type="evidence" value="ECO:0007669"/>
    <property type="project" value="UniProtKB-UniRule"/>
</dbReference>
<sequence length="455" mass="49854">MELAGKRVLVVGGGRSGLAAARKLQGKAAEVFLTDMQPLAKLTGIDELKLDAAHLILEREPDLKEIRPDLLVLSPGVSPFLPFIRQASATGIPLWSEVELALRDSRAVIAGITGSNGKTTTTTLVGELAKETGREMVVAGNIGLALCGQVEHLDQNGIIVAELSSFQLELINRTRVNIAIFLNLTPDHLDRHGSLEKYAAVKARILENQTEQDLAILNWDDPIVKELVAKTKARVVFFSLKENLPDGICLNGEDIVLKKDHSVAATIIGRRELLLKGGHNLENVMAAVAAAIEFGLDISKITSILRHFQPVKHRQEIVGRFDDILYINDSKGTNPDSSIKALQSYEEPIVLIAGGKNKGLDMTEFLQEARKRVKSLILVGMAAPELEEIAVRLGFPNIIRALDFEDAVNIAITEAMPGDVVLLSPACTSWDMFKSYEERGELFKDLVRKHYSEPE</sequence>
<proteinExistence type="inferred from homology"/>
<keyword evidence="13 17" id="KW-0961">Cell wall biogenesis/degradation</keyword>
<keyword evidence="9 17" id="KW-0547">Nucleotide-binding</keyword>
<protein>
    <recommendedName>
        <fullName evidence="6 17">UDP-N-acetylmuramoylalanine--D-glutamate ligase</fullName>
        <ecNumber evidence="5 17">6.3.2.9</ecNumber>
    </recommendedName>
    <alternativeName>
        <fullName evidence="15 17">D-glutamic acid-adding enzyme</fullName>
    </alternativeName>
    <alternativeName>
        <fullName evidence="14 17">UDP-N-acetylmuramoyl-L-alanyl-D-glutamate synthetase</fullName>
    </alternativeName>
</protein>
<dbReference type="GO" id="GO:0071555">
    <property type="term" value="P:cell wall organization"/>
    <property type="evidence" value="ECO:0007669"/>
    <property type="project" value="UniProtKB-KW"/>
</dbReference>
<evidence type="ECO:0000256" key="17">
    <source>
        <dbReference type="HAMAP-Rule" id="MF_00639"/>
    </source>
</evidence>
<evidence type="ECO:0000256" key="7">
    <source>
        <dbReference type="ARBA" id="ARBA00022490"/>
    </source>
</evidence>
<dbReference type="NCBIfam" id="TIGR01087">
    <property type="entry name" value="murD"/>
    <property type="match status" value="1"/>
</dbReference>
<keyword evidence="17 18" id="KW-0132">Cell division</keyword>
<name>A0A857DK51_9FIRM</name>
<evidence type="ECO:0000256" key="18">
    <source>
        <dbReference type="RuleBase" id="RU003664"/>
    </source>
</evidence>
<dbReference type="GO" id="GO:0051301">
    <property type="term" value="P:cell division"/>
    <property type="evidence" value="ECO:0007669"/>
    <property type="project" value="UniProtKB-KW"/>
</dbReference>
<reference evidence="21 22" key="1">
    <citation type="submission" date="2019-12" db="EMBL/GenBank/DDBJ databases">
        <title>Sequence classification of anaerobic respiratory reductive dehalogenases: First we see many, then we see few.</title>
        <authorList>
            <person name="Molenda O."/>
            <person name="Puentes Jacome L.A."/>
            <person name="Cao X."/>
            <person name="Nesbo C.L."/>
            <person name="Tang S."/>
            <person name="Morson N."/>
            <person name="Patron J."/>
            <person name="Lomheim L."/>
            <person name="Wishart D.S."/>
            <person name="Edwards E.A."/>
        </authorList>
    </citation>
    <scope>NUCLEOTIDE SEQUENCE [LARGE SCALE GENOMIC DNA]</scope>
    <source>
        <strain evidence="21 22">12DCA</strain>
    </source>
</reference>
<dbReference type="RefSeq" id="WP_158208473.1">
    <property type="nucleotide sequence ID" value="NZ_CP046996.1"/>
</dbReference>
<keyword evidence="12 17" id="KW-0573">Peptidoglycan synthesis</keyword>
<accession>A0A857DK51</accession>
<evidence type="ECO:0000256" key="14">
    <source>
        <dbReference type="ARBA" id="ARBA00030398"/>
    </source>
</evidence>
<evidence type="ECO:0000256" key="16">
    <source>
        <dbReference type="ARBA" id="ARBA00047632"/>
    </source>
</evidence>
<dbReference type="GO" id="GO:0008764">
    <property type="term" value="F:UDP-N-acetylmuramoylalanine-D-glutamate ligase activity"/>
    <property type="evidence" value="ECO:0007669"/>
    <property type="project" value="UniProtKB-UniRule"/>
</dbReference>
<dbReference type="GO" id="GO:0005737">
    <property type="term" value="C:cytoplasm"/>
    <property type="evidence" value="ECO:0007669"/>
    <property type="project" value="UniProtKB-SubCell"/>
</dbReference>
<dbReference type="EC" id="6.3.2.9" evidence="5 17"/>
<evidence type="ECO:0000256" key="3">
    <source>
        <dbReference type="ARBA" id="ARBA00004752"/>
    </source>
</evidence>
<dbReference type="AlphaFoldDB" id="A0A857DK51"/>
<evidence type="ECO:0000256" key="9">
    <source>
        <dbReference type="ARBA" id="ARBA00022741"/>
    </source>
</evidence>
<evidence type="ECO:0000313" key="22">
    <source>
        <dbReference type="Proteomes" id="UP000430508"/>
    </source>
</evidence>
<feature type="domain" description="Mur ligase central" evidence="20">
    <location>
        <begin position="112"/>
        <end position="291"/>
    </location>
</feature>
<feature type="domain" description="Mur ligase C-terminal" evidence="19">
    <location>
        <begin position="313"/>
        <end position="427"/>
    </location>
</feature>
<evidence type="ECO:0000259" key="19">
    <source>
        <dbReference type="Pfam" id="PF02875"/>
    </source>
</evidence>
<dbReference type="GO" id="GO:0008360">
    <property type="term" value="P:regulation of cell shape"/>
    <property type="evidence" value="ECO:0007669"/>
    <property type="project" value="UniProtKB-KW"/>
</dbReference>
<keyword evidence="8 17" id="KW-0436">Ligase</keyword>
<dbReference type="InterPro" id="IPR036565">
    <property type="entry name" value="Mur-like_cat_sf"/>
</dbReference>
<keyword evidence="17 18" id="KW-0131">Cell cycle</keyword>
<dbReference type="InterPro" id="IPR036615">
    <property type="entry name" value="Mur_ligase_C_dom_sf"/>
</dbReference>
<evidence type="ECO:0000256" key="2">
    <source>
        <dbReference type="ARBA" id="ARBA00004496"/>
    </source>
</evidence>
<feature type="binding site" evidence="17">
    <location>
        <begin position="114"/>
        <end position="120"/>
    </location>
    <ligand>
        <name>ATP</name>
        <dbReference type="ChEBI" id="CHEBI:30616"/>
    </ligand>
</feature>
<comment type="pathway">
    <text evidence="3 17 18">Cell wall biogenesis; peptidoglycan biosynthesis.</text>
</comment>
<dbReference type="PANTHER" id="PTHR43692:SF1">
    <property type="entry name" value="UDP-N-ACETYLMURAMOYLALANINE--D-GLUTAMATE LIGASE"/>
    <property type="match status" value="1"/>
</dbReference>
<evidence type="ECO:0000256" key="12">
    <source>
        <dbReference type="ARBA" id="ARBA00022984"/>
    </source>
</evidence>
<keyword evidence="7 17" id="KW-0963">Cytoplasm</keyword>
<keyword evidence="11 17" id="KW-0133">Cell shape</keyword>
<gene>
    <name evidence="17 21" type="primary">murD</name>
    <name evidence="21" type="ORF">GQ588_11380</name>
</gene>
<keyword evidence="10 17" id="KW-0067">ATP-binding</keyword>
<dbReference type="Proteomes" id="UP000430508">
    <property type="component" value="Chromosome"/>
</dbReference>
<comment type="similarity">
    <text evidence="4 17">Belongs to the MurCDEF family.</text>
</comment>
<dbReference type="Gene3D" id="3.40.50.720">
    <property type="entry name" value="NAD(P)-binding Rossmann-like Domain"/>
    <property type="match status" value="1"/>
</dbReference>
<dbReference type="InterPro" id="IPR005762">
    <property type="entry name" value="MurD"/>
</dbReference>
<dbReference type="HAMAP" id="MF_00639">
    <property type="entry name" value="MurD"/>
    <property type="match status" value="1"/>
</dbReference>
<organism evidence="21 22">
    <name type="scientific">Dehalobacter restrictus</name>
    <dbReference type="NCBI Taxonomy" id="55583"/>
    <lineage>
        <taxon>Bacteria</taxon>
        <taxon>Bacillati</taxon>
        <taxon>Bacillota</taxon>
        <taxon>Clostridia</taxon>
        <taxon>Eubacteriales</taxon>
        <taxon>Desulfitobacteriaceae</taxon>
        <taxon>Dehalobacter</taxon>
    </lineage>
</organism>
<evidence type="ECO:0000256" key="1">
    <source>
        <dbReference type="ARBA" id="ARBA00002734"/>
    </source>
</evidence>
<dbReference type="EMBL" id="CP046996">
    <property type="protein sequence ID" value="QHA01193.1"/>
    <property type="molecule type" value="Genomic_DNA"/>
</dbReference>
<evidence type="ECO:0000256" key="5">
    <source>
        <dbReference type="ARBA" id="ARBA00012212"/>
    </source>
</evidence>